<organism evidence="7 8">
    <name type="scientific">Massariosphaeria phaeospora</name>
    <dbReference type="NCBI Taxonomy" id="100035"/>
    <lineage>
        <taxon>Eukaryota</taxon>
        <taxon>Fungi</taxon>
        <taxon>Dikarya</taxon>
        <taxon>Ascomycota</taxon>
        <taxon>Pezizomycotina</taxon>
        <taxon>Dothideomycetes</taxon>
        <taxon>Pleosporomycetidae</taxon>
        <taxon>Pleosporales</taxon>
        <taxon>Pleosporales incertae sedis</taxon>
        <taxon>Massariosphaeria</taxon>
    </lineage>
</organism>
<name>A0A7C8I287_9PLEO</name>
<dbReference type="InterPro" id="IPR013087">
    <property type="entry name" value="Znf_C2H2_type"/>
</dbReference>
<evidence type="ECO:0000256" key="4">
    <source>
        <dbReference type="PROSITE-ProRule" id="PRU00453"/>
    </source>
</evidence>
<dbReference type="InterPro" id="IPR007529">
    <property type="entry name" value="Znf_HIT"/>
</dbReference>
<dbReference type="AlphaFoldDB" id="A0A7C8I287"/>
<keyword evidence="1" id="KW-0479">Metal-binding</keyword>
<feature type="region of interest" description="Disordered" evidence="5">
    <location>
        <begin position="106"/>
        <end position="174"/>
    </location>
</feature>
<keyword evidence="3" id="KW-0862">Zinc</keyword>
<dbReference type="OrthoDB" id="18412at2759"/>
<dbReference type="InterPro" id="IPR051639">
    <property type="entry name" value="BCD1"/>
</dbReference>
<dbReference type="GO" id="GO:0070761">
    <property type="term" value="C:pre-snoRNP complex"/>
    <property type="evidence" value="ECO:0007669"/>
    <property type="project" value="TreeGrafter"/>
</dbReference>
<feature type="domain" description="HIT-type" evidence="6">
    <location>
        <begin position="6"/>
        <end position="40"/>
    </location>
</feature>
<evidence type="ECO:0000313" key="7">
    <source>
        <dbReference type="EMBL" id="KAF2866172.1"/>
    </source>
</evidence>
<evidence type="ECO:0000256" key="2">
    <source>
        <dbReference type="ARBA" id="ARBA00022771"/>
    </source>
</evidence>
<dbReference type="PANTHER" id="PTHR13483">
    <property type="entry name" value="BOX C_D SNORNA PROTEIN 1-RELATED"/>
    <property type="match status" value="1"/>
</dbReference>
<proteinExistence type="predicted"/>
<keyword evidence="2 4" id="KW-0863">Zinc-finger</keyword>
<dbReference type="PROSITE" id="PS51083">
    <property type="entry name" value="ZF_HIT"/>
    <property type="match status" value="1"/>
</dbReference>
<reference evidence="7 8" key="1">
    <citation type="submission" date="2020-01" db="EMBL/GenBank/DDBJ databases">
        <authorList>
            <consortium name="DOE Joint Genome Institute"/>
            <person name="Haridas S."/>
            <person name="Albert R."/>
            <person name="Binder M."/>
            <person name="Bloem J."/>
            <person name="Labutti K."/>
            <person name="Salamov A."/>
            <person name="Andreopoulos B."/>
            <person name="Baker S.E."/>
            <person name="Barry K."/>
            <person name="Bills G."/>
            <person name="Bluhm B.H."/>
            <person name="Cannon C."/>
            <person name="Castanera R."/>
            <person name="Culley D.E."/>
            <person name="Daum C."/>
            <person name="Ezra D."/>
            <person name="Gonzalez J.B."/>
            <person name="Henrissat B."/>
            <person name="Kuo A."/>
            <person name="Liang C."/>
            <person name="Lipzen A."/>
            <person name="Lutzoni F."/>
            <person name="Magnuson J."/>
            <person name="Mondo S."/>
            <person name="Nolan M."/>
            <person name="Ohm R."/>
            <person name="Pangilinan J."/>
            <person name="Park H.-J.H."/>
            <person name="Ramirez L."/>
            <person name="Alfaro M."/>
            <person name="Sun H."/>
            <person name="Tritt A."/>
            <person name="Yoshinaga Y."/>
            <person name="Zwiers L.-H.L."/>
            <person name="Turgeon B.G."/>
            <person name="Goodwin S.B."/>
            <person name="Spatafora J.W."/>
            <person name="Crous P.W."/>
            <person name="Grigoriev I.V."/>
        </authorList>
    </citation>
    <scope>NUCLEOTIDE SEQUENCE [LARGE SCALE GENOMIC DNA]</scope>
    <source>
        <strain evidence="7 8">CBS 611.86</strain>
    </source>
</reference>
<dbReference type="GO" id="GO:0008270">
    <property type="term" value="F:zinc ion binding"/>
    <property type="evidence" value="ECO:0007669"/>
    <property type="project" value="UniProtKB-UniRule"/>
</dbReference>
<dbReference type="GO" id="GO:0000492">
    <property type="term" value="P:box C/D snoRNP assembly"/>
    <property type="evidence" value="ECO:0007669"/>
    <property type="project" value="TreeGrafter"/>
</dbReference>
<dbReference type="SUPFAM" id="SSF144232">
    <property type="entry name" value="HIT/MYND zinc finger-like"/>
    <property type="match status" value="1"/>
</dbReference>
<comment type="caution">
    <text evidence="7">The sequence shown here is derived from an EMBL/GenBank/DDBJ whole genome shotgun (WGS) entry which is preliminary data.</text>
</comment>
<feature type="compositionally biased region" description="Basic and acidic residues" evidence="5">
    <location>
        <begin position="153"/>
        <end position="173"/>
    </location>
</feature>
<dbReference type="EMBL" id="JAADJZ010000029">
    <property type="protein sequence ID" value="KAF2866172.1"/>
    <property type="molecule type" value="Genomic_DNA"/>
</dbReference>
<evidence type="ECO:0000256" key="1">
    <source>
        <dbReference type="ARBA" id="ARBA00022723"/>
    </source>
</evidence>
<protein>
    <recommendedName>
        <fullName evidence="6">HIT-type domain-containing protein</fullName>
    </recommendedName>
</protein>
<dbReference type="GO" id="GO:0000463">
    <property type="term" value="P:maturation of LSU-rRNA from tricistronic rRNA transcript (SSU-rRNA, 5.8S rRNA, LSU-rRNA)"/>
    <property type="evidence" value="ECO:0007669"/>
    <property type="project" value="TreeGrafter"/>
</dbReference>
<evidence type="ECO:0000256" key="3">
    <source>
        <dbReference type="ARBA" id="ARBA00022833"/>
    </source>
</evidence>
<evidence type="ECO:0000259" key="6">
    <source>
        <dbReference type="PROSITE" id="PS51083"/>
    </source>
</evidence>
<feature type="region of interest" description="Disordered" evidence="5">
    <location>
        <begin position="39"/>
        <end position="63"/>
    </location>
</feature>
<accession>A0A7C8I287</accession>
<dbReference type="PROSITE" id="PS00028">
    <property type="entry name" value="ZINC_FINGER_C2H2_1"/>
    <property type="match status" value="1"/>
</dbReference>
<dbReference type="CDD" id="cd23024">
    <property type="entry name" value="zf-HIT_ZNHIT2-3"/>
    <property type="match status" value="1"/>
</dbReference>
<feature type="compositionally biased region" description="Gly residues" evidence="5">
    <location>
        <begin position="119"/>
        <end position="131"/>
    </location>
</feature>
<gene>
    <name evidence="7" type="ORF">BDV95DRAFT_505772</name>
</gene>
<dbReference type="GO" id="GO:0048254">
    <property type="term" value="P:snoRNA localization"/>
    <property type="evidence" value="ECO:0007669"/>
    <property type="project" value="TreeGrafter"/>
</dbReference>
<dbReference type="Pfam" id="PF04438">
    <property type="entry name" value="zf-HIT"/>
    <property type="match status" value="1"/>
</dbReference>
<dbReference type="Proteomes" id="UP000481861">
    <property type="component" value="Unassembled WGS sequence"/>
</dbReference>
<dbReference type="GO" id="GO:0005634">
    <property type="term" value="C:nucleus"/>
    <property type="evidence" value="ECO:0007669"/>
    <property type="project" value="TreeGrafter"/>
</dbReference>
<sequence length="208" mass="22797">MAEILCGVCNSEPKKYKCPTCSVPYCSIACFKEHKITHPVSDSNPPTPAPPLELPQPPAPEPPPRYLRKKIDFSTLATSPRFRNLLEANPAALPLLQRIYAATIEPEPDDNPAWRSGNYRGGRGGRGGGYRGRGRGRGGRWGGGSQPSRWTQKKGDADAMRMLKGLREGRSGDTEQDIISEFVALVEDMFGNKEKAATQQEGEETEIS</sequence>
<evidence type="ECO:0000313" key="8">
    <source>
        <dbReference type="Proteomes" id="UP000481861"/>
    </source>
</evidence>
<evidence type="ECO:0000256" key="5">
    <source>
        <dbReference type="SAM" id="MobiDB-lite"/>
    </source>
</evidence>
<dbReference type="PANTHER" id="PTHR13483:SF11">
    <property type="entry name" value="ZINC FINGER HIT DOMAIN-CONTAINING PROTEIN 3"/>
    <property type="match status" value="1"/>
</dbReference>
<feature type="compositionally biased region" description="Pro residues" evidence="5">
    <location>
        <begin position="45"/>
        <end position="63"/>
    </location>
</feature>
<keyword evidence="8" id="KW-1185">Reference proteome</keyword>
<dbReference type="Gene3D" id="3.30.60.190">
    <property type="match status" value="1"/>
</dbReference>